<accession>A0ABP8WCT4</accession>
<gene>
    <name evidence="2" type="ORF">GCM10023198_00700</name>
</gene>
<reference evidence="3" key="1">
    <citation type="journal article" date="2019" name="Int. J. Syst. Evol. Microbiol.">
        <title>The Global Catalogue of Microorganisms (GCM) 10K type strain sequencing project: providing services to taxonomists for standard genome sequencing and annotation.</title>
        <authorList>
            <consortium name="The Broad Institute Genomics Platform"/>
            <consortium name="The Broad Institute Genome Sequencing Center for Infectious Disease"/>
            <person name="Wu L."/>
            <person name="Ma J."/>
        </authorList>
    </citation>
    <scope>NUCLEOTIDE SEQUENCE [LARGE SCALE GENOMIC DNA]</scope>
    <source>
        <strain evidence="3">JCM 17975</strain>
    </source>
</reference>
<keyword evidence="3" id="KW-1185">Reference proteome</keyword>
<comment type="caution">
    <text evidence="2">The sequence shown here is derived from an EMBL/GenBank/DDBJ whole genome shotgun (WGS) entry which is preliminary data.</text>
</comment>
<protein>
    <submittedName>
        <fullName evidence="2">Uncharacterized protein</fullName>
    </submittedName>
</protein>
<feature type="region of interest" description="Disordered" evidence="1">
    <location>
        <begin position="57"/>
        <end position="86"/>
    </location>
</feature>
<evidence type="ECO:0000313" key="3">
    <source>
        <dbReference type="Proteomes" id="UP001500843"/>
    </source>
</evidence>
<organism evidence="2 3">
    <name type="scientific">Promicromonospora umidemergens</name>
    <dbReference type="NCBI Taxonomy" id="629679"/>
    <lineage>
        <taxon>Bacteria</taxon>
        <taxon>Bacillati</taxon>
        <taxon>Actinomycetota</taxon>
        <taxon>Actinomycetes</taxon>
        <taxon>Micrococcales</taxon>
        <taxon>Promicromonosporaceae</taxon>
        <taxon>Promicromonospora</taxon>
    </lineage>
</organism>
<evidence type="ECO:0000313" key="2">
    <source>
        <dbReference type="EMBL" id="GAA4686372.1"/>
    </source>
</evidence>
<sequence length="86" mass="8944">MRHDQDAAARMAGGTAPDSSVGGAVVWLDVTLVSSVCDTDNTLGEHTDALVACSRAARKVHRARTDPTDVGTNTRHLTDDVVGSSP</sequence>
<dbReference type="EMBL" id="BAABHM010000002">
    <property type="protein sequence ID" value="GAA4686372.1"/>
    <property type="molecule type" value="Genomic_DNA"/>
</dbReference>
<name>A0ABP8WCT4_9MICO</name>
<proteinExistence type="predicted"/>
<dbReference type="Proteomes" id="UP001500843">
    <property type="component" value="Unassembled WGS sequence"/>
</dbReference>
<evidence type="ECO:0000256" key="1">
    <source>
        <dbReference type="SAM" id="MobiDB-lite"/>
    </source>
</evidence>